<gene>
    <name evidence="1" type="ORF">IHE71_14260</name>
</gene>
<sequence length="429" mass="45888">MTATIPEPVLGGQVWNDFAPGTRLTVKEYVDAIGVLNQGVLASYAGDEPGVLIDQLRATLSLGTLYSSLPLPTASTRQVRELVGQIAAINDQLITWADEALRRSIDRPEPLFEPLAVRSHCYGHNLIPQAARDLRGPEVRSPFPMMMYNEWIHQMVLLRDALLPFANWREVPLPVDGRGLRRIEGAREKFLSELLVRQIRHTAIVDYARHVLVPGDVPETEGYGFSYAGGSVLPAVVRAGTVLTPTNLLRWADDGATEDVSTYVTARADYFGAPRTDARTIRAATGATALGDTTATIRTVPGADDTLEAVIAVRAGDVVAEVDLGQALRGHRYADPVTSVEAGDIGSEAAPEASATVLDPLAVLLAPGLVWADEGGYVVPAGSDGLMALALLGQVYPEDVAVRREPGAGVLGVQPGRRARFVITLPGSR</sequence>
<comment type="caution">
    <text evidence="1">The sequence shown here is derived from an EMBL/GenBank/DDBJ whole genome shotgun (WGS) entry which is preliminary data.</text>
</comment>
<dbReference type="EMBL" id="JADAQT010000090">
    <property type="protein sequence ID" value="MBE1876858.1"/>
    <property type="molecule type" value="Genomic_DNA"/>
</dbReference>
<protein>
    <submittedName>
        <fullName evidence="1">Uncharacterized protein</fullName>
    </submittedName>
</protein>
<keyword evidence="2" id="KW-1185">Reference proteome</keyword>
<evidence type="ECO:0000313" key="2">
    <source>
        <dbReference type="Proteomes" id="UP000625527"/>
    </source>
</evidence>
<accession>A0ABR9MZN0</accession>
<evidence type="ECO:0000313" key="1">
    <source>
        <dbReference type="EMBL" id="MBE1876858.1"/>
    </source>
</evidence>
<organism evidence="1 2">
    <name type="scientific">Myceligenerans pegani</name>
    <dbReference type="NCBI Taxonomy" id="2776917"/>
    <lineage>
        <taxon>Bacteria</taxon>
        <taxon>Bacillati</taxon>
        <taxon>Actinomycetota</taxon>
        <taxon>Actinomycetes</taxon>
        <taxon>Micrococcales</taxon>
        <taxon>Promicromonosporaceae</taxon>
        <taxon>Myceligenerans</taxon>
    </lineage>
</organism>
<dbReference type="Proteomes" id="UP000625527">
    <property type="component" value="Unassembled WGS sequence"/>
</dbReference>
<reference evidence="1 2" key="1">
    <citation type="submission" date="2020-10" db="EMBL/GenBank/DDBJ databases">
        <title>Myceligenerans pegani sp. nov., an endophytic actinomycete isolated from Peganum harmala L. in Xinjiang, China.</title>
        <authorList>
            <person name="Xin L."/>
        </authorList>
    </citation>
    <scope>NUCLEOTIDE SEQUENCE [LARGE SCALE GENOMIC DNA]</scope>
    <source>
        <strain evidence="1 2">TRM65318</strain>
    </source>
</reference>
<proteinExistence type="predicted"/>
<dbReference type="RefSeq" id="WP_192863427.1">
    <property type="nucleotide sequence ID" value="NZ_JADAQT010000090.1"/>
</dbReference>
<name>A0ABR9MZN0_9MICO</name>